<evidence type="ECO:0000256" key="4">
    <source>
        <dbReference type="ARBA" id="ARBA00022670"/>
    </source>
</evidence>
<feature type="active site" evidence="12">
    <location>
        <position position="3"/>
    </location>
</feature>
<feature type="active site" evidence="11 12">
    <location>
        <position position="117"/>
    </location>
</feature>
<feature type="compositionally biased region" description="Polar residues" evidence="13">
    <location>
        <begin position="239"/>
        <end position="249"/>
    </location>
</feature>
<dbReference type="SMART" id="SM01246">
    <property type="entry name" value="Josephin"/>
    <property type="match status" value="1"/>
</dbReference>
<dbReference type="PANTHER" id="PTHR14159">
    <property type="entry name" value="ATAXIN-3-RELATED"/>
    <property type="match status" value="1"/>
</dbReference>
<evidence type="ECO:0000256" key="8">
    <source>
        <dbReference type="ARBA" id="ARBA00023015"/>
    </source>
</evidence>
<feature type="active site" description="Nucleophile" evidence="11">
    <location>
        <position position="3"/>
    </location>
</feature>
<keyword evidence="6 12" id="KW-0378">Hydrolase</keyword>
<dbReference type="Gene3D" id="3.90.70.40">
    <property type="match status" value="1"/>
</dbReference>
<keyword evidence="10" id="KW-0539">Nucleus</keyword>
<dbReference type="GO" id="GO:0004843">
    <property type="term" value="F:cysteine-type deubiquitinase activity"/>
    <property type="evidence" value="ECO:0007669"/>
    <property type="project" value="UniProtKB-EC"/>
</dbReference>
<dbReference type="EC" id="3.4.19.12" evidence="3"/>
<dbReference type="InterPro" id="IPR003903">
    <property type="entry name" value="UIM_dom"/>
</dbReference>
<keyword evidence="8" id="KW-0805">Transcription regulation</keyword>
<evidence type="ECO:0000313" key="15">
    <source>
        <dbReference type="EMBL" id="KAG7571142.1"/>
    </source>
</evidence>
<keyword evidence="9" id="KW-0804">Transcription</keyword>
<evidence type="ECO:0000256" key="1">
    <source>
        <dbReference type="ARBA" id="ARBA00000707"/>
    </source>
</evidence>
<evidence type="ECO:0000256" key="12">
    <source>
        <dbReference type="PROSITE-ProRule" id="PRU00331"/>
    </source>
</evidence>
<dbReference type="GO" id="GO:0016579">
    <property type="term" value="P:protein deubiquitination"/>
    <property type="evidence" value="ECO:0007669"/>
    <property type="project" value="InterPro"/>
</dbReference>
<feature type="region of interest" description="Disordered" evidence="13">
    <location>
        <begin position="179"/>
        <end position="249"/>
    </location>
</feature>
<evidence type="ECO:0000256" key="7">
    <source>
        <dbReference type="ARBA" id="ARBA00022807"/>
    </source>
</evidence>
<organism evidence="15 16">
    <name type="scientific">Filobasidium floriforme</name>
    <dbReference type="NCBI Taxonomy" id="5210"/>
    <lineage>
        <taxon>Eukaryota</taxon>
        <taxon>Fungi</taxon>
        <taxon>Dikarya</taxon>
        <taxon>Basidiomycota</taxon>
        <taxon>Agaricomycotina</taxon>
        <taxon>Tremellomycetes</taxon>
        <taxon>Filobasidiales</taxon>
        <taxon>Filobasidiaceae</taxon>
        <taxon>Filobasidium</taxon>
    </lineage>
</organism>
<feature type="active site" description="Proton acceptor" evidence="11">
    <location>
        <position position="99"/>
    </location>
</feature>
<gene>
    <name evidence="15" type="ORF">FFLO_00967</name>
</gene>
<dbReference type="EMBL" id="JABELV010000011">
    <property type="protein sequence ID" value="KAG7571142.1"/>
    <property type="molecule type" value="Genomic_DNA"/>
</dbReference>
<comment type="catalytic activity">
    <reaction evidence="1">
        <text>Thiol-dependent hydrolysis of ester, thioester, amide, peptide and isopeptide bonds formed by the C-terminal Gly of ubiquitin (a 76-residue protein attached to proteins as an intracellular targeting signal).</text>
        <dbReference type="EC" id="3.4.19.12"/>
    </reaction>
</comment>
<evidence type="ECO:0000256" key="5">
    <source>
        <dbReference type="ARBA" id="ARBA00022786"/>
    </source>
</evidence>
<feature type="active site" evidence="12">
    <location>
        <position position="99"/>
    </location>
</feature>
<evidence type="ECO:0000256" key="3">
    <source>
        <dbReference type="ARBA" id="ARBA00012759"/>
    </source>
</evidence>
<evidence type="ECO:0000256" key="11">
    <source>
        <dbReference type="PIRSR" id="PIRSR633865-1"/>
    </source>
</evidence>
<evidence type="ECO:0000256" key="10">
    <source>
        <dbReference type="ARBA" id="ARBA00023242"/>
    </source>
</evidence>
<dbReference type="GO" id="GO:0006508">
    <property type="term" value="P:proteolysis"/>
    <property type="evidence" value="ECO:0007669"/>
    <property type="project" value="UniProtKB-KW"/>
</dbReference>
<dbReference type="InterPro" id="IPR033865">
    <property type="entry name" value="Ataxin-3"/>
</dbReference>
<evidence type="ECO:0000256" key="13">
    <source>
        <dbReference type="SAM" id="MobiDB-lite"/>
    </source>
</evidence>
<dbReference type="PROSITE" id="PS50330">
    <property type="entry name" value="UIM"/>
    <property type="match status" value="1"/>
</dbReference>
<name>A0A8K0JSC3_9TREE</name>
<feature type="compositionally biased region" description="Low complexity" evidence="13">
    <location>
        <begin position="208"/>
        <end position="217"/>
    </location>
</feature>
<accession>A0A8K0JSC3</accession>
<reference evidence="15" key="1">
    <citation type="submission" date="2020-04" db="EMBL/GenBank/DDBJ databases">
        <title>Analysis of mating type loci in Filobasidium floriforme.</title>
        <authorList>
            <person name="Nowrousian M."/>
        </authorList>
    </citation>
    <scope>NUCLEOTIDE SEQUENCE</scope>
    <source>
        <strain evidence="15">CBS 6242</strain>
    </source>
</reference>
<keyword evidence="4" id="KW-0645">Protease</keyword>
<feature type="domain" description="Josephin" evidence="14">
    <location>
        <begin position="1"/>
        <end position="163"/>
    </location>
</feature>
<evidence type="ECO:0000256" key="9">
    <source>
        <dbReference type="ARBA" id="ARBA00023163"/>
    </source>
</evidence>
<dbReference type="Pfam" id="PF02099">
    <property type="entry name" value="Josephin"/>
    <property type="match status" value="1"/>
</dbReference>
<keyword evidence="7" id="KW-0788">Thiol protease</keyword>
<comment type="subcellular location">
    <subcellularLocation>
        <location evidence="2">Nucleus</location>
    </subcellularLocation>
</comment>
<keyword evidence="5" id="KW-0833">Ubl conjugation pathway</keyword>
<evidence type="ECO:0000256" key="2">
    <source>
        <dbReference type="ARBA" id="ARBA00004123"/>
    </source>
</evidence>
<dbReference type="PROSITE" id="PS50957">
    <property type="entry name" value="JOSEPHIN"/>
    <property type="match status" value="1"/>
</dbReference>
<evidence type="ECO:0000256" key="6">
    <source>
        <dbReference type="ARBA" id="ARBA00022801"/>
    </source>
</evidence>
<keyword evidence="16" id="KW-1185">Reference proteome</keyword>
<protein>
    <recommendedName>
        <fullName evidence="3">ubiquitinyl hydrolase 1</fullName>
        <ecNumber evidence="3">3.4.19.12</ecNumber>
    </recommendedName>
</protein>
<comment type="caution">
    <text evidence="15">The sequence shown here is derived from an EMBL/GenBank/DDBJ whole genome shotgun (WGS) entry which is preliminary data.</text>
</comment>
<dbReference type="InterPro" id="IPR006155">
    <property type="entry name" value="Josephin"/>
</dbReference>
<sequence length="351" mass="38257">MLCESLASNNLLQQGLYSPGDLADLAADLDQQENAELSTAQQSRDSNNADGTGFFSLAVLENALRVFDLELVRWRSEEMKPYHDKPEEQSAFIMNLSQHWLPLRRFAGRSDRWYNLNSLLVSPEWLSSEHLSLAINTAEDEGHSVFVVRSKDAQEQEQGISALPECQADLMGLQLGSPSAGGHAGFSDDVVSTSTQRSQAEFERFQREQMQAFQEQQYSSGGLRNRAGAGGPQEGTYASAAQTQTPATLNRFQRTRLEEEEDLRKAIEASLAESGAGSTPGAEAENQGTLLAASGLRSDVRTNETVPLLASDQPIDEMTTTTTTSLEASESKGFVDGLVSSVFEVRPVGSR</sequence>
<dbReference type="PRINTS" id="PR01233">
    <property type="entry name" value="JOSEPHIN"/>
</dbReference>
<proteinExistence type="predicted"/>
<dbReference type="AlphaFoldDB" id="A0A8K0JSC3"/>
<dbReference type="GO" id="GO:0005634">
    <property type="term" value="C:nucleus"/>
    <property type="evidence" value="ECO:0007669"/>
    <property type="project" value="UniProtKB-SubCell"/>
</dbReference>
<evidence type="ECO:0000259" key="14">
    <source>
        <dbReference type="PROSITE" id="PS50957"/>
    </source>
</evidence>
<dbReference type="PANTHER" id="PTHR14159:SF0">
    <property type="entry name" value="ATAXIN-3-RELATED"/>
    <property type="match status" value="1"/>
</dbReference>
<feature type="region of interest" description="Disordered" evidence="13">
    <location>
        <begin position="303"/>
        <end position="331"/>
    </location>
</feature>
<evidence type="ECO:0000313" key="16">
    <source>
        <dbReference type="Proteomes" id="UP000812966"/>
    </source>
</evidence>
<dbReference type="Proteomes" id="UP000812966">
    <property type="component" value="Unassembled WGS sequence"/>
</dbReference>
<dbReference type="Gene3D" id="1.10.287.10">
    <property type="entry name" value="S15/NS1, RNA-binding"/>
    <property type="match status" value="1"/>
</dbReference>